<feature type="non-terminal residue" evidence="2">
    <location>
        <position position="35"/>
    </location>
</feature>
<evidence type="ECO:0000313" key="2">
    <source>
        <dbReference type="EMBL" id="OMO69393.1"/>
    </source>
</evidence>
<comment type="caution">
    <text evidence="2">The sequence shown here is derived from an EMBL/GenBank/DDBJ whole genome shotgun (WGS) entry which is preliminary data.</text>
</comment>
<reference evidence="2 3" key="1">
    <citation type="submission" date="2013-09" db="EMBL/GenBank/DDBJ databases">
        <title>Corchorus capsularis genome sequencing.</title>
        <authorList>
            <person name="Alam M."/>
            <person name="Haque M.S."/>
            <person name="Islam M.S."/>
            <person name="Emdad E.M."/>
            <person name="Islam M.M."/>
            <person name="Ahmed B."/>
            <person name="Halim A."/>
            <person name="Hossen Q.M.M."/>
            <person name="Hossain M.Z."/>
            <person name="Ahmed R."/>
            <person name="Khan M.M."/>
            <person name="Islam R."/>
            <person name="Rashid M.M."/>
            <person name="Khan S.A."/>
            <person name="Rahman M.S."/>
            <person name="Alam M."/>
        </authorList>
    </citation>
    <scope>NUCLEOTIDE SEQUENCE [LARGE SCALE GENOMIC DNA]</scope>
    <source>
        <strain evidence="3">cv. CVL-1</strain>
        <tissue evidence="2">Whole seedling</tissue>
    </source>
</reference>
<protein>
    <submittedName>
        <fullName evidence="2">Uncharacterized protein</fullName>
    </submittedName>
</protein>
<evidence type="ECO:0000313" key="3">
    <source>
        <dbReference type="Proteomes" id="UP000188268"/>
    </source>
</evidence>
<sequence length="35" mass="3945">MSQNTTEIPSNQPRRTGYSNLPIQKIPQTDEANSK</sequence>
<dbReference type="EMBL" id="AWWV01012026">
    <property type="protein sequence ID" value="OMO69393.1"/>
    <property type="molecule type" value="Genomic_DNA"/>
</dbReference>
<dbReference type="Gramene" id="OMO69393">
    <property type="protein sequence ID" value="OMO69393"/>
    <property type="gene ID" value="CCACVL1_19528"/>
</dbReference>
<name>A0A1R3HGH0_COCAP</name>
<dbReference type="AlphaFoldDB" id="A0A1R3HGH0"/>
<proteinExistence type="predicted"/>
<evidence type="ECO:0000256" key="1">
    <source>
        <dbReference type="SAM" id="MobiDB-lite"/>
    </source>
</evidence>
<dbReference type="Proteomes" id="UP000188268">
    <property type="component" value="Unassembled WGS sequence"/>
</dbReference>
<organism evidence="2 3">
    <name type="scientific">Corchorus capsularis</name>
    <name type="common">Jute</name>
    <dbReference type="NCBI Taxonomy" id="210143"/>
    <lineage>
        <taxon>Eukaryota</taxon>
        <taxon>Viridiplantae</taxon>
        <taxon>Streptophyta</taxon>
        <taxon>Embryophyta</taxon>
        <taxon>Tracheophyta</taxon>
        <taxon>Spermatophyta</taxon>
        <taxon>Magnoliopsida</taxon>
        <taxon>eudicotyledons</taxon>
        <taxon>Gunneridae</taxon>
        <taxon>Pentapetalae</taxon>
        <taxon>rosids</taxon>
        <taxon>malvids</taxon>
        <taxon>Malvales</taxon>
        <taxon>Malvaceae</taxon>
        <taxon>Grewioideae</taxon>
        <taxon>Apeibeae</taxon>
        <taxon>Corchorus</taxon>
    </lineage>
</organism>
<accession>A0A1R3HGH0</accession>
<keyword evidence="3" id="KW-1185">Reference proteome</keyword>
<gene>
    <name evidence="2" type="ORF">CCACVL1_19528</name>
</gene>
<feature type="region of interest" description="Disordered" evidence="1">
    <location>
        <begin position="1"/>
        <end position="35"/>
    </location>
</feature>